<dbReference type="EMBL" id="BQNB010014380">
    <property type="protein sequence ID" value="GJT27466.1"/>
    <property type="molecule type" value="Genomic_DNA"/>
</dbReference>
<gene>
    <name evidence="2" type="ORF">Tco_0907741</name>
</gene>
<comment type="caution">
    <text evidence="2">The sequence shown here is derived from an EMBL/GenBank/DDBJ whole genome shotgun (WGS) entry which is preliminary data.</text>
</comment>
<evidence type="ECO:0000313" key="2">
    <source>
        <dbReference type="EMBL" id="GJT27466.1"/>
    </source>
</evidence>
<dbReference type="Proteomes" id="UP001151760">
    <property type="component" value="Unassembled WGS sequence"/>
</dbReference>
<feature type="compositionally biased region" description="Acidic residues" evidence="1">
    <location>
        <begin position="332"/>
        <end position="351"/>
    </location>
</feature>
<dbReference type="SUPFAM" id="SSF54928">
    <property type="entry name" value="RNA-binding domain, RBD"/>
    <property type="match status" value="1"/>
</dbReference>
<evidence type="ECO:0000313" key="3">
    <source>
        <dbReference type="Proteomes" id="UP001151760"/>
    </source>
</evidence>
<reference evidence="2" key="1">
    <citation type="journal article" date="2022" name="Int. J. Mol. Sci.">
        <title>Draft Genome of Tanacetum Coccineum: Genomic Comparison of Closely Related Tanacetum-Family Plants.</title>
        <authorList>
            <person name="Yamashiro T."/>
            <person name="Shiraishi A."/>
            <person name="Nakayama K."/>
            <person name="Satake H."/>
        </authorList>
    </citation>
    <scope>NUCLEOTIDE SEQUENCE</scope>
</reference>
<name>A0ABQ5CNL1_9ASTR</name>
<feature type="non-terminal residue" evidence="2">
    <location>
        <position position="373"/>
    </location>
</feature>
<reference evidence="2" key="2">
    <citation type="submission" date="2022-01" db="EMBL/GenBank/DDBJ databases">
        <authorList>
            <person name="Yamashiro T."/>
            <person name="Shiraishi A."/>
            <person name="Satake H."/>
            <person name="Nakayama K."/>
        </authorList>
    </citation>
    <scope>NUCLEOTIDE SEQUENCE</scope>
</reference>
<dbReference type="InterPro" id="IPR035979">
    <property type="entry name" value="RBD_domain_sf"/>
</dbReference>
<sequence>MTTKQETEKSGNNIRIQDGNFAWDPESTTPTLRNVNLEVKRGQKVTVCGNRTKYIGGKRNSAVVHVFQLSKRLGDGKLMDAIYEVWNRFRYVYGAEAITNGQRYGFVRFKLVEDMGLLIGRLREIKIGELTLKVFLAYDRKNPGDDRKMDIRSEKNKYERGWEEKKEECKNQDDKLNPKKVYEEIRRLEVSDEEVNLELFNRCLIGDITSLRYLTKISDLCHEQGLSKVEVKLLGGLEIMLVFDTPETATNIPSCIDHGLRRWVHKLRRWSKFYIVPGRLTWINILGVPVTCWTEQIHTWNKGLIREKLIVKVLGKELEVNVVEEVGDIMEVEWGEEDDDSNGEEESDGDESQLGLRSGNNGGRNQKEVDEES</sequence>
<keyword evidence="3" id="KW-1185">Reference proteome</keyword>
<feature type="region of interest" description="Disordered" evidence="1">
    <location>
        <begin position="332"/>
        <end position="373"/>
    </location>
</feature>
<proteinExistence type="predicted"/>
<accession>A0ABQ5CNL1</accession>
<protein>
    <submittedName>
        <fullName evidence="2">Transposon TX1</fullName>
    </submittedName>
</protein>
<organism evidence="2 3">
    <name type="scientific">Tanacetum coccineum</name>
    <dbReference type="NCBI Taxonomy" id="301880"/>
    <lineage>
        <taxon>Eukaryota</taxon>
        <taxon>Viridiplantae</taxon>
        <taxon>Streptophyta</taxon>
        <taxon>Embryophyta</taxon>
        <taxon>Tracheophyta</taxon>
        <taxon>Spermatophyta</taxon>
        <taxon>Magnoliopsida</taxon>
        <taxon>eudicotyledons</taxon>
        <taxon>Gunneridae</taxon>
        <taxon>Pentapetalae</taxon>
        <taxon>asterids</taxon>
        <taxon>campanulids</taxon>
        <taxon>Asterales</taxon>
        <taxon>Asteraceae</taxon>
        <taxon>Asteroideae</taxon>
        <taxon>Anthemideae</taxon>
        <taxon>Anthemidinae</taxon>
        <taxon>Tanacetum</taxon>
    </lineage>
</organism>
<evidence type="ECO:0000256" key="1">
    <source>
        <dbReference type="SAM" id="MobiDB-lite"/>
    </source>
</evidence>